<protein>
    <submittedName>
        <fullName evidence="2">Polyprotein</fullName>
    </submittedName>
</protein>
<evidence type="ECO:0000313" key="3">
    <source>
        <dbReference type="Proteomes" id="UP000198211"/>
    </source>
</evidence>
<accession>A0A225V7J9</accession>
<dbReference type="EMBL" id="NBNE01007624">
    <property type="protein sequence ID" value="OWZ00410.1"/>
    <property type="molecule type" value="Genomic_DNA"/>
</dbReference>
<comment type="caution">
    <text evidence="2">The sequence shown here is derived from an EMBL/GenBank/DDBJ whole genome shotgun (WGS) entry which is preliminary data.</text>
</comment>
<reference evidence="3" key="1">
    <citation type="submission" date="2017-03" db="EMBL/GenBank/DDBJ databases">
        <title>Phytopthora megakarya and P. palmivora, two closely related causual agents of cacao black pod achieved similar genome size and gene model numbers by different mechanisms.</title>
        <authorList>
            <person name="Ali S."/>
            <person name="Shao J."/>
            <person name="Larry D.J."/>
            <person name="Kronmiller B."/>
            <person name="Shen D."/>
            <person name="Strem M.D."/>
            <person name="Melnick R.L."/>
            <person name="Guiltinan M.J."/>
            <person name="Tyler B.M."/>
            <person name="Meinhardt L.W."/>
            <person name="Bailey B.A."/>
        </authorList>
    </citation>
    <scope>NUCLEOTIDE SEQUENCE [LARGE SCALE GENOMIC DNA]</scope>
    <source>
        <strain evidence="3">zdho120</strain>
    </source>
</reference>
<dbReference type="STRING" id="4795.A0A225V7J9"/>
<dbReference type="AlphaFoldDB" id="A0A225V7J9"/>
<dbReference type="InterPro" id="IPR043502">
    <property type="entry name" value="DNA/RNA_pol_sf"/>
</dbReference>
<feature type="domain" description="Reverse transcriptase Ty1/copia-type" evidence="1">
    <location>
        <begin position="2"/>
        <end position="225"/>
    </location>
</feature>
<gene>
    <name evidence="2" type="ORF">PHMEG_00028399</name>
</gene>
<dbReference type="InterPro" id="IPR013103">
    <property type="entry name" value="RVT_2"/>
</dbReference>
<proteinExistence type="predicted"/>
<dbReference type="SUPFAM" id="SSF56672">
    <property type="entry name" value="DNA/RNA polymerases"/>
    <property type="match status" value="1"/>
</dbReference>
<dbReference type="Pfam" id="PF07727">
    <property type="entry name" value="RVT_2"/>
    <property type="match status" value="1"/>
</dbReference>
<keyword evidence="3" id="KW-1185">Reference proteome</keyword>
<sequence>MIGSKWVFALKHDEHGNITRFKARSVALGFLLTFGVDYSETYSPVASLATVRALLAVSCQLGYHIKQYDIETAFLKGNLDETVFMKVSYGIKYGEGMVCRLRKRLYGLKQAAAVWYKTICDVLLKAGFRQCRADPCLFVPDGRSGLVFVIWYVDDLLVGCADVIEAEHVESILAAHFKVKAYGDTRLILKMEVQYNRKEGRLILKQEQFVSRMVKTVGQEDAFAVRNTNVAGQNFHAVESDSSNRLNKPYRELIGSLLYVANGTRPDVCVSTSLLSHFLENQQAVHWRATISVLRYLTGTAKVGILFRRTSEMTATITGISNANWGRHRHETIHIWNFDQSCSGFSHF</sequence>
<evidence type="ECO:0000313" key="2">
    <source>
        <dbReference type="EMBL" id="OWZ00410.1"/>
    </source>
</evidence>
<evidence type="ECO:0000259" key="1">
    <source>
        <dbReference type="Pfam" id="PF07727"/>
    </source>
</evidence>
<dbReference type="Proteomes" id="UP000198211">
    <property type="component" value="Unassembled WGS sequence"/>
</dbReference>
<name>A0A225V7J9_9STRA</name>
<dbReference type="OrthoDB" id="149341at2759"/>
<dbReference type="PANTHER" id="PTHR11439:SF440">
    <property type="entry name" value="INTEGRASE CATALYTIC DOMAIN-CONTAINING PROTEIN"/>
    <property type="match status" value="1"/>
</dbReference>
<dbReference type="PANTHER" id="PTHR11439">
    <property type="entry name" value="GAG-POL-RELATED RETROTRANSPOSON"/>
    <property type="match status" value="1"/>
</dbReference>
<organism evidence="2 3">
    <name type="scientific">Phytophthora megakarya</name>
    <dbReference type="NCBI Taxonomy" id="4795"/>
    <lineage>
        <taxon>Eukaryota</taxon>
        <taxon>Sar</taxon>
        <taxon>Stramenopiles</taxon>
        <taxon>Oomycota</taxon>
        <taxon>Peronosporomycetes</taxon>
        <taxon>Peronosporales</taxon>
        <taxon>Peronosporaceae</taxon>
        <taxon>Phytophthora</taxon>
    </lineage>
</organism>